<gene>
    <name evidence="2" type="primary">Dgri\GH24305</name>
    <name evidence="2" type="ORF">Dgri_GH24305</name>
</gene>
<evidence type="ECO:0000313" key="3">
    <source>
        <dbReference type="Proteomes" id="UP000001070"/>
    </source>
</evidence>
<proteinExistence type="predicted"/>
<dbReference type="InParanoid" id="B4JML2"/>
<reference evidence="2 3" key="1">
    <citation type="journal article" date="2007" name="Nature">
        <title>Evolution of genes and genomes on the Drosophila phylogeny.</title>
        <authorList>
            <consortium name="Drosophila 12 Genomes Consortium"/>
            <person name="Clark A.G."/>
            <person name="Eisen M.B."/>
            <person name="Smith D.R."/>
            <person name="Bergman C.M."/>
            <person name="Oliver B."/>
            <person name="Markow T.A."/>
            <person name="Kaufman T.C."/>
            <person name="Kellis M."/>
            <person name="Gelbart W."/>
            <person name="Iyer V.N."/>
            <person name="Pollard D.A."/>
            <person name="Sackton T.B."/>
            <person name="Larracuente A.M."/>
            <person name="Singh N.D."/>
            <person name="Abad J.P."/>
            <person name="Abt D.N."/>
            <person name="Adryan B."/>
            <person name="Aguade M."/>
            <person name="Akashi H."/>
            <person name="Anderson W.W."/>
            <person name="Aquadro C.F."/>
            <person name="Ardell D.H."/>
            <person name="Arguello R."/>
            <person name="Artieri C.G."/>
            <person name="Barbash D.A."/>
            <person name="Barker D."/>
            <person name="Barsanti P."/>
            <person name="Batterham P."/>
            <person name="Batzoglou S."/>
            <person name="Begun D."/>
            <person name="Bhutkar A."/>
            <person name="Blanco E."/>
            <person name="Bosak S.A."/>
            <person name="Bradley R.K."/>
            <person name="Brand A.D."/>
            <person name="Brent M.R."/>
            <person name="Brooks A.N."/>
            <person name="Brown R.H."/>
            <person name="Butlin R.K."/>
            <person name="Caggese C."/>
            <person name="Calvi B.R."/>
            <person name="Bernardo de Carvalho A."/>
            <person name="Caspi A."/>
            <person name="Castrezana S."/>
            <person name="Celniker S.E."/>
            <person name="Chang J.L."/>
            <person name="Chapple C."/>
            <person name="Chatterji S."/>
            <person name="Chinwalla A."/>
            <person name="Civetta A."/>
            <person name="Clifton S.W."/>
            <person name="Comeron J.M."/>
            <person name="Costello J.C."/>
            <person name="Coyne J.A."/>
            <person name="Daub J."/>
            <person name="David R.G."/>
            <person name="Delcher A.L."/>
            <person name="Delehaunty K."/>
            <person name="Do C.B."/>
            <person name="Ebling H."/>
            <person name="Edwards K."/>
            <person name="Eickbush T."/>
            <person name="Evans J.D."/>
            <person name="Filipski A."/>
            <person name="Findeiss S."/>
            <person name="Freyhult E."/>
            <person name="Fulton L."/>
            <person name="Fulton R."/>
            <person name="Garcia A.C."/>
            <person name="Gardiner A."/>
            <person name="Garfield D.A."/>
            <person name="Garvin B.E."/>
            <person name="Gibson G."/>
            <person name="Gilbert D."/>
            <person name="Gnerre S."/>
            <person name="Godfrey J."/>
            <person name="Good R."/>
            <person name="Gotea V."/>
            <person name="Gravely B."/>
            <person name="Greenberg A.J."/>
            <person name="Griffiths-Jones S."/>
            <person name="Gross S."/>
            <person name="Guigo R."/>
            <person name="Gustafson E.A."/>
            <person name="Haerty W."/>
            <person name="Hahn M.W."/>
            <person name="Halligan D.L."/>
            <person name="Halpern A.L."/>
            <person name="Halter G.M."/>
            <person name="Han M.V."/>
            <person name="Heger A."/>
            <person name="Hillier L."/>
            <person name="Hinrichs A.S."/>
            <person name="Holmes I."/>
            <person name="Hoskins R.A."/>
            <person name="Hubisz M.J."/>
            <person name="Hultmark D."/>
            <person name="Huntley M.A."/>
            <person name="Jaffe D.B."/>
            <person name="Jagadeeshan S."/>
            <person name="Jeck W.R."/>
            <person name="Johnson J."/>
            <person name="Jones C.D."/>
            <person name="Jordan W.C."/>
            <person name="Karpen G.H."/>
            <person name="Kataoka E."/>
            <person name="Keightley P.D."/>
            <person name="Kheradpour P."/>
            <person name="Kirkness E.F."/>
            <person name="Koerich L.B."/>
            <person name="Kristiansen K."/>
            <person name="Kudrna D."/>
            <person name="Kulathinal R.J."/>
            <person name="Kumar S."/>
            <person name="Kwok R."/>
            <person name="Lander E."/>
            <person name="Langley C.H."/>
            <person name="Lapoint R."/>
            <person name="Lazzaro B.P."/>
            <person name="Lee S.J."/>
            <person name="Levesque L."/>
            <person name="Li R."/>
            <person name="Lin C.F."/>
            <person name="Lin M.F."/>
            <person name="Lindblad-Toh K."/>
            <person name="Llopart A."/>
            <person name="Long M."/>
            <person name="Low L."/>
            <person name="Lozovsky E."/>
            <person name="Lu J."/>
            <person name="Luo M."/>
            <person name="Machado C.A."/>
            <person name="Makalowski W."/>
            <person name="Marzo M."/>
            <person name="Matsuda M."/>
            <person name="Matzkin L."/>
            <person name="McAllister B."/>
            <person name="McBride C.S."/>
            <person name="McKernan B."/>
            <person name="McKernan K."/>
            <person name="Mendez-Lago M."/>
            <person name="Minx P."/>
            <person name="Mollenhauer M.U."/>
            <person name="Montooth K."/>
            <person name="Mount S.M."/>
            <person name="Mu X."/>
            <person name="Myers E."/>
            <person name="Negre B."/>
            <person name="Newfeld S."/>
            <person name="Nielsen R."/>
            <person name="Noor M.A."/>
            <person name="O'Grady P."/>
            <person name="Pachter L."/>
            <person name="Papaceit M."/>
            <person name="Parisi M.J."/>
            <person name="Parisi M."/>
            <person name="Parts L."/>
            <person name="Pedersen J.S."/>
            <person name="Pesole G."/>
            <person name="Phillippy A.M."/>
            <person name="Ponting C.P."/>
            <person name="Pop M."/>
            <person name="Porcelli D."/>
            <person name="Powell J.R."/>
            <person name="Prohaska S."/>
            <person name="Pruitt K."/>
            <person name="Puig M."/>
            <person name="Quesneville H."/>
            <person name="Ram K.R."/>
            <person name="Rand D."/>
            <person name="Rasmussen M.D."/>
            <person name="Reed L.K."/>
            <person name="Reenan R."/>
            <person name="Reily A."/>
            <person name="Remington K.A."/>
            <person name="Rieger T.T."/>
            <person name="Ritchie M.G."/>
            <person name="Robin C."/>
            <person name="Rogers Y.H."/>
            <person name="Rohde C."/>
            <person name="Rozas J."/>
            <person name="Rubenfield M.J."/>
            <person name="Ruiz A."/>
            <person name="Russo S."/>
            <person name="Salzberg S.L."/>
            <person name="Sanchez-Gracia A."/>
            <person name="Saranga D.J."/>
            <person name="Sato H."/>
            <person name="Schaeffer S.W."/>
            <person name="Schatz M.C."/>
            <person name="Schlenke T."/>
            <person name="Schwartz R."/>
            <person name="Segarra C."/>
            <person name="Singh R.S."/>
            <person name="Sirot L."/>
            <person name="Sirota M."/>
            <person name="Sisneros N.B."/>
            <person name="Smith C.D."/>
            <person name="Smith T.F."/>
            <person name="Spieth J."/>
            <person name="Stage D.E."/>
            <person name="Stark A."/>
            <person name="Stephan W."/>
            <person name="Strausberg R.L."/>
            <person name="Strempel S."/>
            <person name="Sturgill D."/>
            <person name="Sutton G."/>
            <person name="Sutton G.G."/>
            <person name="Tao W."/>
            <person name="Teichmann S."/>
            <person name="Tobari Y.N."/>
            <person name="Tomimura Y."/>
            <person name="Tsolas J.M."/>
            <person name="Valente V.L."/>
            <person name="Venter E."/>
            <person name="Venter J.C."/>
            <person name="Vicario S."/>
            <person name="Vieira F.G."/>
            <person name="Vilella A.J."/>
            <person name="Villasante A."/>
            <person name="Walenz B."/>
            <person name="Wang J."/>
            <person name="Wasserman M."/>
            <person name="Watts T."/>
            <person name="Wilson D."/>
            <person name="Wilson R.K."/>
            <person name="Wing R.A."/>
            <person name="Wolfner M.F."/>
            <person name="Wong A."/>
            <person name="Wong G.K."/>
            <person name="Wu C.I."/>
            <person name="Wu G."/>
            <person name="Yamamoto D."/>
            <person name="Yang H.P."/>
            <person name="Yang S.P."/>
            <person name="Yorke J.A."/>
            <person name="Yoshida K."/>
            <person name="Zdobnov E."/>
            <person name="Zhang P."/>
            <person name="Zhang Y."/>
            <person name="Zimin A.V."/>
            <person name="Baldwin J."/>
            <person name="Abdouelleil A."/>
            <person name="Abdulkadir J."/>
            <person name="Abebe A."/>
            <person name="Abera B."/>
            <person name="Abreu J."/>
            <person name="Acer S.C."/>
            <person name="Aftuck L."/>
            <person name="Alexander A."/>
            <person name="An P."/>
            <person name="Anderson E."/>
            <person name="Anderson S."/>
            <person name="Arachi H."/>
            <person name="Azer M."/>
            <person name="Bachantsang P."/>
            <person name="Barry A."/>
            <person name="Bayul T."/>
            <person name="Berlin A."/>
            <person name="Bessette D."/>
            <person name="Bloom T."/>
            <person name="Blye J."/>
            <person name="Boguslavskiy L."/>
            <person name="Bonnet C."/>
            <person name="Boukhgalter B."/>
            <person name="Bourzgui I."/>
            <person name="Brown A."/>
            <person name="Cahill P."/>
            <person name="Channer S."/>
            <person name="Cheshatsang Y."/>
            <person name="Chuda L."/>
            <person name="Citroen M."/>
            <person name="Collymore A."/>
            <person name="Cooke P."/>
            <person name="Costello M."/>
            <person name="D'Aco K."/>
            <person name="Daza R."/>
            <person name="De Haan G."/>
            <person name="DeGray S."/>
            <person name="DeMaso C."/>
            <person name="Dhargay N."/>
            <person name="Dooley K."/>
            <person name="Dooley E."/>
            <person name="Doricent M."/>
            <person name="Dorje P."/>
            <person name="Dorjee K."/>
            <person name="Dupes A."/>
            <person name="Elong R."/>
            <person name="Falk J."/>
            <person name="Farina A."/>
            <person name="Faro S."/>
            <person name="Ferguson D."/>
            <person name="Fisher S."/>
            <person name="Foley C.D."/>
            <person name="Franke A."/>
            <person name="Friedrich D."/>
            <person name="Gadbois L."/>
            <person name="Gearin G."/>
            <person name="Gearin C.R."/>
            <person name="Giannoukos G."/>
            <person name="Goode T."/>
            <person name="Graham J."/>
            <person name="Grandbois E."/>
            <person name="Grewal S."/>
            <person name="Gyaltsen K."/>
            <person name="Hafez N."/>
            <person name="Hagos B."/>
            <person name="Hall J."/>
            <person name="Henson C."/>
            <person name="Hollinger A."/>
            <person name="Honan T."/>
            <person name="Huard M.D."/>
            <person name="Hughes L."/>
            <person name="Hurhula B."/>
            <person name="Husby M.E."/>
            <person name="Kamat A."/>
            <person name="Kanga B."/>
            <person name="Kashin S."/>
            <person name="Khazanovich D."/>
            <person name="Kisner P."/>
            <person name="Lance K."/>
            <person name="Lara M."/>
            <person name="Lee W."/>
            <person name="Lennon N."/>
            <person name="Letendre F."/>
            <person name="LeVine R."/>
            <person name="Lipovsky A."/>
            <person name="Liu X."/>
            <person name="Liu J."/>
            <person name="Liu S."/>
            <person name="Lokyitsang T."/>
            <person name="Lokyitsang Y."/>
            <person name="Lubonja R."/>
            <person name="Lui A."/>
            <person name="MacDonald P."/>
            <person name="Magnisalis V."/>
            <person name="Maru K."/>
            <person name="Matthews C."/>
            <person name="McCusker W."/>
            <person name="McDonough S."/>
            <person name="Mehta T."/>
            <person name="Meldrim J."/>
            <person name="Meneus L."/>
            <person name="Mihai O."/>
            <person name="Mihalev A."/>
            <person name="Mihova T."/>
            <person name="Mittelman R."/>
            <person name="Mlenga V."/>
            <person name="Montmayeur A."/>
            <person name="Mulrain L."/>
            <person name="Navidi A."/>
            <person name="Naylor J."/>
            <person name="Negash T."/>
            <person name="Nguyen T."/>
            <person name="Nguyen N."/>
            <person name="Nicol R."/>
            <person name="Norbu C."/>
            <person name="Norbu N."/>
            <person name="Novod N."/>
            <person name="O'Neill B."/>
            <person name="Osman S."/>
            <person name="Markiewicz E."/>
            <person name="Oyono O.L."/>
            <person name="Patti C."/>
            <person name="Phunkhang P."/>
            <person name="Pierre F."/>
            <person name="Priest M."/>
            <person name="Raghuraman S."/>
            <person name="Rege F."/>
            <person name="Reyes R."/>
            <person name="Rise C."/>
            <person name="Rogov P."/>
            <person name="Ross K."/>
            <person name="Ryan E."/>
            <person name="Settipalli S."/>
            <person name="Shea T."/>
            <person name="Sherpa N."/>
            <person name="Shi L."/>
            <person name="Shih D."/>
            <person name="Sparrow T."/>
            <person name="Spaulding J."/>
            <person name="Stalker J."/>
            <person name="Stange-Thomann N."/>
            <person name="Stavropoulos S."/>
            <person name="Stone C."/>
            <person name="Strader C."/>
            <person name="Tesfaye S."/>
            <person name="Thomson T."/>
            <person name="Thoulutsang Y."/>
            <person name="Thoulutsang D."/>
            <person name="Topham K."/>
            <person name="Topping I."/>
            <person name="Tsamla T."/>
            <person name="Vassiliev H."/>
            <person name="Vo A."/>
            <person name="Wangchuk T."/>
            <person name="Wangdi T."/>
            <person name="Weiand M."/>
            <person name="Wilkinson J."/>
            <person name="Wilson A."/>
            <person name="Yadav S."/>
            <person name="Young G."/>
            <person name="Yu Q."/>
            <person name="Zembek L."/>
            <person name="Zhong D."/>
            <person name="Zimmer A."/>
            <person name="Zwirko Z."/>
            <person name="Jaffe D.B."/>
            <person name="Alvarez P."/>
            <person name="Brockman W."/>
            <person name="Butler J."/>
            <person name="Chin C."/>
            <person name="Gnerre S."/>
            <person name="Grabherr M."/>
            <person name="Kleber M."/>
            <person name="Mauceli E."/>
            <person name="MacCallum I."/>
        </authorList>
    </citation>
    <scope>NUCLEOTIDE SEQUENCE [LARGE SCALE GENOMIC DNA]</scope>
    <source>
        <strain evidence="3">Tucson 15287-2541.00</strain>
    </source>
</reference>
<dbReference type="HOGENOM" id="CLU_2443121_0_0_1"/>
<feature type="compositionally biased region" description="Basic and acidic residues" evidence="1">
    <location>
        <begin position="15"/>
        <end position="41"/>
    </location>
</feature>
<dbReference type="Proteomes" id="UP000001070">
    <property type="component" value="Unassembled WGS sequence"/>
</dbReference>
<keyword evidence="3" id="KW-1185">Reference proteome</keyword>
<evidence type="ECO:0000313" key="2">
    <source>
        <dbReference type="EMBL" id="EDV91955.1"/>
    </source>
</evidence>
<feature type="region of interest" description="Disordered" evidence="1">
    <location>
        <begin position="1"/>
        <end position="41"/>
    </location>
</feature>
<organism evidence="3">
    <name type="scientific">Drosophila grimshawi</name>
    <name type="common">Hawaiian fruit fly</name>
    <name type="synonym">Idiomyia grimshawi</name>
    <dbReference type="NCBI Taxonomy" id="7222"/>
    <lineage>
        <taxon>Eukaryota</taxon>
        <taxon>Metazoa</taxon>
        <taxon>Ecdysozoa</taxon>
        <taxon>Arthropoda</taxon>
        <taxon>Hexapoda</taxon>
        <taxon>Insecta</taxon>
        <taxon>Pterygota</taxon>
        <taxon>Neoptera</taxon>
        <taxon>Endopterygota</taxon>
        <taxon>Diptera</taxon>
        <taxon>Brachycera</taxon>
        <taxon>Muscomorpha</taxon>
        <taxon>Ephydroidea</taxon>
        <taxon>Drosophilidae</taxon>
        <taxon>Drosophila</taxon>
        <taxon>Hawaiian Drosophila</taxon>
    </lineage>
</organism>
<dbReference type="AlphaFoldDB" id="B4JML2"/>
<sequence length="90" mass="10576">MNFMRKRAWTSNTKLEQRQEQEQKQEKEQEQKEKLEHTCAPDEMRSLRIQLRFTSPYPGPTEVLSSPEIMKLIGIAPMLNGIVGSCRRRT</sequence>
<dbReference type="EMBL" id="CH916371">
    <property type="protein sequence ID" value="EDV91955.1"/>
    <property type="molecule type" value="Genomic_DNA"/>
</dbReference>
<protein>
    <submittedName>
        <fullName evidence="2">GH24305</fullName>
    </submittedName>
</protein>
<evidence type="ECO:0000256" key="1">
    <source>
        <dbReference type="SAM" id="MobiDB-lite"/>
    </source>
</evidence>
<name>B4JML2_DROGR</name>
<accession>B4JML2</accession>